<dbReference type="InterPro" id="IPR029071">
    <property type="entry name" value="Ubiquitin-like_domsf"/>
</dbReference>
<dbReference type="GO" id="GO:0050821">
    <property type="term" value="P:protein stabilization"/>
    <property type="evidence" value="ECO:0007669"/>
    <property type="project" value="TreeGrafter"/>
</dbReference>
<dbReference type="InterPro" id="IPR039773">
    <property type="entry name" value="BAG_chaperone_regulator"/>
</dbReference>
<dbReference type="SUPFAM" id="SSF54236">
    <property type="entry name" value="Ubiquitin-like"/>
    <property type="match status" value="1"/>
</dbReference>
<feature type="region of interest" description="Disordered" evidence="2">
    <location>
        <begin position="242"/>
        <end position="264"/>
    </location>
</feature>
<dbReference type="EMBL" id="GCKF01003862">
    <property type="protein sequence ID" value="JAG99258.1"/>
    <property type="molecule type" value="Transcribed_RNA"/>
</dbReference>
<feature type="domain" description="BAG" evidence="4">
    <location>
        <begin position="139"/>
        <end position="217"/>
    </location>
</feature>
<dbReference type="PANTHER" id="PTHR12329:SF16">
    <property type="entry name" value="BAG FAMILY MOLECULAR CHAPERONE REGULATOR 1"/>
    <property type="match status" value="1"/>
</dbReference>
<dbReference type="PROSITE" id="PS51035">
    <property type="entry name" value="BAG"/>
    <property type="match status" value="1"/>
</dbReference>
<dbReference type="PROSITE" id="PS50053">
    <property type="entry name" value="UBIQUITIN_2"/>
    <property type="match status" value="1"/>
</dbReference>
<keyword evidence="1" id="KW-0143">Chaperone</keyword>
<dbReference type="GO" id="GO:0005737">
    <property type="term" value="C:cytoplasm"/>
    <property type="evidence" value="ECO:0007669"/>
    <property type="project" value="TreeGrafter"/>
</dbReference>
<dbReference type="AlphaFoldDB" id="A0A0D6R9Z7"/>
<evidence type="ECO:0008006" key="6">
    <source>
        <dbReference type="Google" id="ProtNLM"/>
    </source>
</evidence>
<feature type="domain" description="Ubiquitin-like" evidence="3">
    <location>
        <begin position="46"/>
        <end position="114"/>
    </location>
</feature>
<dbReference type="SUPFAM" id="SSF63491">
    <property type="entry name" value="BAG domain"/>
    <property type="match status" value="1"/>
</dbReference>
<reference evidence="5" key="1">
    <citation type="submission" date="2015-03" db="EMBL/GenBank/DDBJ databases">
        <title>A transcriptome of Araucaria cunninghamii, an australian fine timber species.</title>
        <authorList>
            <person name="Jing Yi C.J.Y."/>
            <person name="Yin San L.Y.S."/>
            <person name="Abdul Karim S.S."/>
            <person name="Wan Azmi N.N."/>
            <person name="Hercus R.R."/>
            <person name="Croft L.L."/>
        </authorList>
    </citation>
    <scope>NUCLEOTIDE SEQUENCE</scope>
    <source>
        <strain evidence="5">MI0301</strain>
        <tissue evidence="5">Leaf</tissue>
    </source>
</reference>
<accession>A0A0D6R9Z7</accession>
<dbReference type="InterPro" id="IPR000626">
    <property type="entry name" value="Ubiquitin-like_dom"/>
</dbReference>
<dbReference type="SMART" id="SM00264">
    <property type="entry name" value="BAG"/>
    <property type="match status" value="1"/>
</dbReference>
<sequence length="264" mass="29059">MNKSNSRALFKGSAEGRGDNIDWELRPGGMLVQRRDEGAAAAGPMIKVKVSHGSYQHEVSIPAQATFGDLKKLLAQDTGLEPPEQRLLFRGKEKENDECLHIAGVKDMAKIILLEDPASKERKLEEMKRNQNIEKACQKVAAVRAEVDKLSEQVSTVAAAVSGGTKVADQDFVMITEMLMIQLLKLDGIEAEGEAKVQRRIEVRRVQNHVETMDALKAQNVNPLCKNAVAVTTQWETFDSGVGSLNAPPPSATTRITHDWESFD</sequence>
<dbReference type="Gene3D" id="1.20.58.120">
    <property type="entry name" value="BAG domain"/>
    <property type="match status" value="1"/>
</dbReference>
<dbReference type="Pfam" id="PF02179">
    <property type="entry name" value="BAG"/>
    <property type="match status" value="1"/>
</dbReference>
<evidence type="ECO:0000259" key="3">
    <source>
        <dbReference type="PROSITE" id="PS50053"/>
    </source>
</evidence>
<dbReference type="GO" id="GO:0051087">
    <property type="term" value="F:protein-folding chaperone binding"/>
    <property type="evidence" value="ECO:0007669"/>
    <property type="project" value="InterPro"/>
</dbReference>
<dbReference type="InterPro" id="IPR036533">
    <property type="entry name" value="BAG_dom_sf"/>
</dbReference>
<dbReference type="Gene3D" id="3.10.20.90">
    <property type="entry name" value="Phosphatidylinositol 3-kinase Catalytic Subunit, Chain A, domain 1"/>
    <property type="match status" value="1"/>
</dbReference>
<dbReference type="GO" id="GO:0000774">
    <property type="term" value="F:adenyl-nucleotide exchange factor activity"/>
    <property type="evidence" value="ECO:0007669"/>
    <property type="project" value="TreeGrafter"/>
</dbReference>
<evidence type="ECO:0000259" key="4">
    <source>
        <dbReference type="PROSITE" id="PS51035"/>
    </source>
</evidence>
<protein>
    <recommendedName>
        <fullName evidence="6">Ubiquitin-like domain-containing protein</fullName>
    </recommendedName>
</protein>
<evidence type="ECO:0000313" key="5">
    <source>
        <dbReference type="EMBL" id="JAG99258.1"/>
    </source>
</evidence>
<dbReference type="InterPro" id="IPR003103">
    <property type="entry name" value="BAG_domain"/>
</dbReference>
<dbReference type="PANTHER" id="PTHR12329">
    <property type="entry name" value="BCL2-ASSOCIATED ATHANOGENE"/>
    <property type="match status" value="1"/>
</dbReference>
<dbReference type="CDD" id="cd17054">
    <property type="entry name" value="Ubl_AtBAG1_like"/>
    <property type="match status" value="1"/>
</dbReference>
<proteinExistence type="predicted"/>
<name>A0A0D6R9Z7_ARACU</name>
<evidence type="ECO:0000256" key="1">
    <source>
        <dbReference type="ARBA" id="ARBA00023186"/>
    </source>
</evidence>
<evidence type="ECO:0000256" key="2">
    <source>
        <dbReference type="SAM" id="MobiDB-lite"/>
    </source>
</evidence>
<dbReference type="Pfam" id="PF00240">
    <property type="entry name" value="ubiquitin"/>
    <property type="match status" value="1"/>
</dbReference>
<organism evidence="5">
    <name type="scientific">Araucaria cunninghamii</name>
    <name type="common">Hoop pine</name>
    <name type="synonym">Moreton Bay pine</name>
    <dbReference type="NCBI Taxonomy" id="56994"/>
    <lineage>
        <taxon>Eukaryota</taxon>
        <taxon>Viridiplantae</taxon>
        <taxon>Streptophyta</taxon>
        <taxon>Embryophyta</taxon>
        <taxon>Tracheophyta</taxon>
        <taxon>Spermatophyta</taxon>
        <taxon>Pinopsida</taxon>
        <taxon>Pinidae</taxon>
        <taxon>Conifers II</taxon>
        <taxon>Araucariales</taxon>
        <taxon>Araucariaceae</taxon>
        <taxon>Araucaria</taxon>
    </lineage>
</organism>